<evidence type="ECO:0000313" key="3">
    <source>
        <dbReference type="Proteomes" id="UP000036367"/>
    </source>
</evidence>
<name>A0A0J1EDA2_RHOIS</name>
<proteinExistence type="predicted"/>
<sequence>MDVLCLQSGSSGNCVFVDTGSECLLFDAGISFRKVQTRLNEAGRDASEIDAIVISHEHRDHIGCLGVLNRKLNVPIHISRRTLRATEHRVPLGPVQDIQHFVPGETFTVGETSIETMPTPHDGVDGAAFTLDNGCSRFGLWTDLGCVFDDLLASVNTLDALLIESNYDEGMLAASAYPDFLRDRISGSGGHISNREAAEVISHASEHLQWACLAHLSDENNDPDVTLRTHRECLGDQLHLICADRYLATQPLRISPSKNLKLTQQMFF</sequence>
<dbReference type="InterPro" id="IPR036866">
    <property type="entry name" value="RibonucZ/Hydroxyglut_hydro"/>
</dbReference>
<dbReference type="CDD" id="cd07733">
    <property type="entry name" value="YycJ-like_MBL-fold"/>
    <property type="match status" value="1"/>
</dbReference>
<dbReference type="Proteomes" id="UP000036367">
    <property type="component" value="Unassembled WGS sequence"/>
</dbReference>
<dbReference type="RefSeq" id="WP_047815669.1">
    <property type="nucleotide sequence ID" value="NZ_LECT01000036.1"/>
</dbReference>
<dbReference type="InterPro" id="IPR052533">
    <property type="entry name" value="WalJ/YycJ-like"/>
</dbReference>
<feature type="domain" description="Metallo-beta-lactamase" evidence="1">
    <location>
        <begin position="11"/>
        <end position="191"/>
    </location>
</feature>
<dbReference type="EMBL" id="LECT01000036">
    <property type="protein sequence ID" value="KLU03499.1"/>
    <property type="molecule type" value="Genomic_DNA"/>
</dbReference>
<organism evidence="2 3">
    <name type="scientific">Rhodopirellula islandica</name>
    <dbReference type="NCBI Taxonomy" id="595434"/>
    <lineage>
        <taxon>Bacteria</taxon>
        <taxon>Pseudomonadati</taxon>
        <taxon>Planctomycetota</taxon>
        <taxon>Planctomycetia</taxon>
        <taxon>Pirellulales</taxon>
        <taxon>Pirellulaceae</taxon>
        <taxon>Rhodopirellula</taxon>
    </lineage>
</organism>
<protein>
    <submittedName>
        <fullName evidence="2">Metallo-beta-lactamase superfamily protein</fullName>
    </submittedName>
</protein>
<comment type="caution">
    <text evidence="2">The sequence shown here is derived from an EMBL/GenBank/DDBJ whole genome shotgun (WGS) entry which is preliminary data.</text>
</comment>
<dbReference type="OrthoDB" id="9781189at2"/>
<dbReference type="SUPFAM" id="SSF56281">
    <property type="entry name" value="Metallo-hydrolase/oxidoreductase"/>
    <property type="match status" value="1"/>
</dbReference>
<dbReference type="SMART" id="SM00849">
    <property type="entry name" value="Lactamase_B"/>
    <property type="match status" value="1"/>
</dbReference>
<dbReference type="PANTHER" id="PTHR47619">
    <property type="entry name" value="METALLO-HYDROLASE YYCJ-RELATED"/>
    <property type="match status" value="1"/>
</dbReference>
<dbReference type="Gene3D" id="3.60.15.10">
    <property type="entry name" value="Ribonuclease Z/Hydroxyacylglutathione hydrolase-like"/>
    <property type="match status" value="1"/>
</dbReference>
<dbReference type="PANTHER" id="PTHR47619:SF1">
    <property type="entry name" value="EXODEOXYRIBONUCLEASE WALJ"/>
    <property type="match status" value="1"/>
</dbReference>
<dbReference type="InterPro" id="IPR001279">
    <property type="entry name" value="Metallo-B-lactamas"/>
</dbReference>
<keyword evidence="3" id="KW-1185">Reference proteome</keyword>
<evidence type="ECO:0000313" key="2">
    <source>
        <dbReference type="EMBL" id="KLU03499.1"/>
    </source>
</evidence>
<reference evidence="2" key="1">
    <citation type="submission" date="2015-05" db="EMBL/GenBank/DDBJ databases">
        <title>Permanent draft genome of Rhodopirellula islandicus K833.</title>
        <authorList>
            <person name="Kizina J."/>
            <person name="Richter M."/>
            <person name="Glockner F.O."/>
            <person name="Harder J."/>
        </authorList>
    </citation>
    <scope>NUCLEOTIDE SEQUENCE [LARGE SCALE GENOMIC DNA]</scope>
    <source>
        <strain evidence="2">K833</strain>
    </source>
</reference>
<evidence type="ECO:0000259" key="1">
    <source>
        <dbReference type="SMART" id="SM00849"/>
    </source>
</evidence>
<gene>
    <name evidence="2" type="ORF">RISK_004396</name>
</gene>
<dbReference type="InterPro" id="IPR058121">
    <property type="entry name" value="WalJ/YycJ"/>
</dbReference>
<dbReference type="PATRIC" id="fig|595434.4.peg.4172"/>
<dbReference type="Pfam" id="PF12706">
    <property type="entry name" value="Lactamase_B_2"/>
    <property type="match status" value="1"/>
</dbReference>
<accession>A0A0J1EDA2</accession>
<dbReference type="AlphaFoldDB" id="A0A0J1EDA2"/>